<dbReference type="SUPFAM" id="SSF48208">
    <property type="entry name" value="Six-hairpin glycosidases"/>
    <property type="match status" value="1"/>
</dbReference>
<dbReference type="STRING" id="742726.HMPREF9448_00050"/>
<sequence>MVMKKVFWIILCMFFIPLVTFAGNMKLHYDRPAEYFEEALVIGNGTMGATLYGGVKKDKISFNDITLWTGEPESENSSPDAFNVIPEIRALLDNEDYEGADKAQYKVQGHYSENYQPLGTLTIEYLDDTAGISDYHRWLDIGNATARTQYLKDGKLFTSDYFASAPDSVIVIRLKSENKEGIHALLSFDSPLPHSSQVADNEISVEGYAAYHSFPVYYKAEDKHRYDPERGIHFKTLVRVLSVDGSVKNRYSDSRIEIDGSTEVLILIANVTSFNGFDKDPVKEGRNYRSHVEKRMKCAIGKTYDALREAHIRDYKYYFDRVKLDLGNTDDDIAALPTDKQLLFYTDCKQQNPDLEELYFQFGRYLLISSSRTPGVPANLQGLWNESVLPPWSSNYTVNINLEENYWASGTTNLIEMQYPLIEFIANLSKTGRKTAKDYYGVERGWCLGHNSDVWAMTCPVGLNEGDPSWACWTMGGTWLSTHIWEHYLFTLDKGFLCKFYPVLKGAAEFCMDWLVEKDGKLVTSPGTSPENKYITPDGYVGATSYGNTSDLAMIRECLIDAAEASKVLGVDKSFRKRIKKTLSRLYPYQIGTDGNLQEWYYDWQDQDPYHRHQSHLFGLYPGHHLSVEETPELAAACARTLQIKGDDTTGWSTGWRVNLLARLRDGEKAYHMYRRLLRYVSPDNYKGEDARRGGGTYPNLLDAHSPFQIDGNFGGCSGVIEMLMQSSTNKIVLLPALPESWADGRVQGICARGGFVVDMEWKNREVVSLIVSSLKGGRTEICFNGVSKKVVFKAGEKKRLL</sequence>
<dbReference type="PIRSF" id="PIRSF007663">
    <property type="entry name" value="UCP007663"/>
    <property type="match status" value="1"/>
</dbReference>
<dbReference type="HOGENOM" id="CLU_004617_2_2_10"/>
<feature type="domain" description="Alpha fucosidase A-like C-terminal" evidence="2">
    <location>
        <begin position="726"/>
        <end position="786"/>
    </location>
</feature>
<dbReference type="EMBL" id="ADLE01000001">
    <property type="protein sequence ID" value="EJZ65880.1"/>
    <property type="molecule type" value="Genomic_DNA"/>
</dbReference>
<dbReference type="Pfam" id="PF21307">
    <property type="entry name" value="Glyco_hydro_95_C"/>
    <property type="match status" value="1"/>
</dbReference>
<organism evidence="4 5">
    <name type="scientific">Barnesiella intestinihominis YIT 11860</name>
    <dbReference type="NCBI Taxonomy" id="742726"/>
    <lineage>
        <taxon>Bacteria</taxon>
        <taxon>Pseudomonadati</taxon>
        <taxon>Bacteroidota</taxon>
        <taxon>Bacteroidia</taxon>
        <taxon>Bacteroidales</taxon>
        <taxon>Barnesiellaceae</taxon>
        <taxon>Barnesiella</taxon>
    </lineage>
</organism>
<dbReference type="Pfam" id="PF22124">
    <property type="entry name" value="Glyco_hydro_95_cat"/>
    <property type="match status" value="1"/>
</dbReference>
<dbReference type="InterPro" id="IPR049053">
    <property type="entry name" value="AFCA-like_C"/>
</dbReference>
<feature type="domain" description="Glycosyl hydrolase family 95 N-terminal" evidence="1">
    <location>
        <begin position="27"/>
        <end position="275"/>
    </location>
</feature>
<dbReference type="Pfam" id="PF14498">
    <property type="entry name" value="Glyco_hyd_65N_2"/>
    <property type="match status" value="1"/>
</dbReference>
<dbReference type="PANTHER" id="PTHR31084:SF0">
    <property type="entry name" value="ALPHA-L-FUCOSIDASE 2"/>
    <property type="match status" value="1"/>
</dbReference>
<dbReference type="Proteomes" id="UP000006044">
    <property type="component" value="Unassembled WGS sequence"/>
</dbReference>
<evidence type="ECO:0000259" key="2">
    <source>
        <dbReference type="Pfam" id="PF21307"/>
    </source>
</evidence>
<dbReference type="InterPro" id="IPR016518">
    <property type="entry name" value="Alpha-L-fucosidase"/>
</dbReference>
<feature type="domain" description="Glycosyl hydrolase family 95 catalytic" evidence="3">
    <location>
        <begin position="303"/>
        <end position="724"/>
    </location>
</feature>
<keyword evidence="5" id="KW-1185">Reference proteome</keyword>
<dbReference type="AlphaFoldDB" id="K0XPT1"/>
<comment type="caution">
    <text evidence="4">The sequence shown here is derived from an EMBL/GenBank/DDBJ whole genome shotgun (WGS) entry which is preliminary data.</text>
</comment>
<evidence type="ECO:0000259" key="1">
    <source>
        <dbReference type="Pfam" id="PF14498"/>
    </source>
</evidence>
<evidence type="ECO:0000313" key="5">
    <source>
        <dbReference type="Proteomes" id="UP000006044"/>
    </source>
</evidence>
<dbReference type="GO" id="GO:0004560">
    <property type="term" value="F:alpha-L-fucosidase activity"/>
    <property type="evidence" value="ECO:0007669"/>
    <property type="project" value="InterPro"/>
</dbReference>
<dbReference type="Gene3D" id="1.50.10.10">
    <property type="match status" value="1"/>
</dbReference>
<dbReference type="InterPro" id="IPR008928">
    <property type="entry name" value="6-hairpin_glycosidase_sf"/>
</dbReference>
<name>K0XPT1_9BACT</name>
<gene>
    <name evidence="4" type="ORF">HMPREF9448_00050</name>
</gene>
<dbReference type="InterPro" id="IPR027414">
    <property type="entry name" value="GH95_N_dom"/>
</dbReference>
<dbReference type="InterPro" id="IPR012341">
    <property type="entry name" value="6hp_glycosidase-like_sf"/>
</dbReference>
<proteinExistence type="predicted"/>
<accession>K0XPT1</accession>
<evidence type="ECO:0000313" key="4">
    <source>
        <dbReference type="EMBL" id="EJZ65880.1"/>
    </source>
</evidence>
<dbReference type="GO" id="GO:0005975">
    <property type="term" value="P:carbohydrate metabolic process"/>
    <property type="evidence" value="ECO:0007669"/>
    <property type="project" value="InterPro"/>
</dbReference>
<dbReference type="PANTHER" id="PTHR31084">
    <property type="entry name" value="ALPHA-L-FUCOSIDASE 2"/>
    <property type="match status" value="1"/>
</dbReference>
<reference evidence="4 5" key="1">
    <citation type="submission" date="2012-08" db="EMBL/GenBank/DDBJ databases">
        <title>The Genome Sequence of Barnesiella intestinihominis YIT 11860.</title>
        <authorList>
            <consortium name="The Broad Institute Genome Sequencing Platform"/>
            <person name="Earl A."/>
            <person name="Ward D."/>
            <person name="Feldgarden M."/>
            <person name="Gevers D."/>
            <person name="Morotomi M."/>
            <person name="Walker B."/>
            <person name="Young S.K."/>
            <person name="Zeng Q."/>
            <person name="Gargeya S."/>
            <person name="Fitzgerald M."/>
            <person name="Haas B."/>
            <person name="Abouelleil A."/>
            <person name="Alvarado L."/>
            <person name="Arachchi H.M."/>
            <person name="Berlin A.M."/>
            <person name="Chapman S.B."/>
            <person name="Goldberg J."/>
            <person name="Griggs A."/>
            <person name="Gujja S."/>
            <person name="Hansen M."/>
            <person name="Howarth C."/>
            <person name="Imamovic A."/>
            <person name="Larimer J."/>
            <person name="McCowen C."/>
            <person name="Montmayeur A."/>
            <person name="Murphy C."/>
            <person name="Neiman D."/>
            <person name="Pearson M."/>
            <person name="Priest M."/>
            <person name="Roberts A."/>
            <person name="Saif S."/>
            <person name="Shea T."/>
            <person name="Sisk P."/>
            <person name="Sykes S."/>
            <person name="Wortman J."/>
            <person name="Nusbaum C."/>
            <person name="Birren B."/>
        </authorList>
    </citation>
    <scope>NUCLEOTIDE SEQUENCE [LARGE SCALE GENOMIC DNA]</scope>
    <source>
        <strain evidence="4 5">YIT 11860</strain>
    </source>
</reference>
<dbReference type="eggNOG" id="COG1554">
    <property type="taxonomic scope" value="Bacteria"/>
</dbReference>
<dbReference type="InterPro" id="IPR054363">
    <property type="entry name" value="GH95_cat"/>
</dbReference>
<protein>
    <submittedName>
        <fullName evidence="4">Uncharacterized protein</fullName>
    </submittedName>
</protein>
<dbReference type="PATRIC" id="fig|742726.3.peg.46"/>
<evidence type="ECO:0000259" key="3">
    <source>
        <dbReference type="Pfam" id="PF22124"/>
    </source>
</evidence>